<reference evidence="3 4" key="1">
    <citation type="journal article" name="Sci. Rep.">
        <title>Telomere-to-telomere assembled and centromere annotated genomes of the two main subspecies of the button mushroom Agaricus bisporus reveal especially polymorphic chromosome ends.</title>
        <authorList>
            <person name="Sonnenberg A.S.M."/>
            <person name="Sedaghat-Telgerd N."/>
            <person name="Lavrijssen B."/>
            <person name="Ohm R.A."/>
            <person name="Hendrickx P.M."/>
            <person name="Scholtmeijer K."/>
            <person name="Baars J.J.P."/>
            <person name="van Peer A."/>
        </authorList>
    </citation>
    <scope>NUCLEOTIDE SEQUENCE [LARGE SCALE GENOMIC DNA]</scope>
    <source>
        <strain evidence="3 4">H119_p4</strain>
    </source>
</reference>
<evidence type="ECO:0000313" key="4">
    <source>
        <dbReference type="Proteomes" id="UP000629468"/>
    </source>
</evidence>
<dbReference type="Proteomes" id="UP000629468">
    <property type="component" value="Unassembled WGS sequence"/>
</dbReference>
<evidence type="ECO:0000313" key="3">
    <source>
        <dbReference type="EMBL" id="KAF7784015.1"/>
    </source>
</evidence>
<feature type="region of interest" description="Disordered" evidence="1">
    <location>
        <begin position="68"/>
        <end position="97"/>
    </location>
</feature>
<protein>
    <recommendedName>
        <fullName evidence="2">C2H2-type domain-containing protein</fullName>
    </recommendedName>
</protein>
<organism evidence="3 4">
    <name type="scientific">Agaricus bisporus var. burnettii</name>
    <dbReference type="NCBI Taxonomy" id="192524"/>
    <lineage>
        <taxon>Eukaryota</taxon>
        <taxon>Fungi</taxon>
        <taxon>Dikarya</taxon>
        <taxon>Basidiomycota</taxon>
        <taxon>Agaricomycotina</taxon>
        <taxon>Agaricomycetes</taxon>
        <taxon>Agaricomycetidae</taxon>
        <taxon>Agaricales</taxon>
        <taxon>Agaricineae</taxon>
        <taxon>Agaricaceae</taxon>
        <taxon>Agaricus</taxon>
    </lineage>
</organism>
<dbReference type="EMBL" id="JABXXO010000001">
    <property type="protein sequence ID" value="KAF7784015.1"/>
    <property type="molecule type" value="Genomic_DNA"/>
</dbReference>
<sequence>MSPPDLPSVLPPSDAVPDTATTLDQINAAERNGKITDPDQTPIYICALQDCFRLYPSLDRLMLHRKRDHNSDTTTDIITWNSDLPDEPKSKEEGTPS</sequence>
<proteinExistence type="predicted"/>
<evidence type="ECO:0000256" key="1">
    <source>
        <dbReference type="SAM" id="MobiDB-lite"/>
    </source>
</evidence>
<feature type="compositionally biased region" description="Basic and acidic residues" evidence="1">
    <location>
        <begin position="86"/>
        <end position="97"/>
    </location>
</feature>
<comment type="caution">
    <text evidence="3">The sequence shown here is derived from an EMBL/GenBank/DDBJ whole genome shotgun (WGS) entry which is preliminary data.</text>
</comment>
<evidence type="ECO:0000259" key="2">
    <source>
        <dbReference type="PROSITE" id="PS00028"/>
    </source>
</evidence>
<feature type="compositionally biased region" description="Polar residues" evidence="1">
    <location>
        <begin position="72"/>
        <end position="82"/>
    </location>
</feature>
<dbReference type="InterPro" id="IPR013087">
    <property type="entry name" value="Znf_C2H2_type"/>
</dbReference>
<feature type="domain" description="C2H2-type" evidence="2">
    <location>
        <begin position="46"/>
        <end position="69"/>
    </location>
</feature>
<dbReference type="AlphaFoldDB" id="A0A8H7KKK8"/>
<accession>A0A8H7KKK8</accession>
<dbReference type="PROSITE" id="PS00028">
    <property type="entry name" value="ZINC_FINGER_C2H2_1"/>
    <property type="match status" value="1"/>
</dbReference>
<gene>
    <name evidence="3" type="ORF">Agabi119p4_180</name>
</gene>
<name>A0A8H7KKK8_AGABI</name>